<keyword evidence="9" id="KW-0627">Porphyrin biosynthesis</keyword>
<evidence type="ECO:0000256" key="2">
    <source>
        <dbReference type="ARBA" id="ARBA00004429"/>
    </source>
</evidence>
<keyword evidence="5" id="KW-0997">Cell inner membrane</keyword>
<feature type="region of interest" description="Disordered" evidence="11">
    <location>
        <begin position="401"/>
        <end position="431"/>
    </location>
</feature>
<dbReference type="STRING" id="1111735.GCA_000428045_01568"/>
<feature type="compositionally biased region" description="Basic and acidic residues" evidence="11">
    <location>
        <begin position="421"/>
        <end position="431"/>
    </location>
</feature>
<sequence length="431" mass="48448">MRILILGLLGLAASVLLALAVKEDNGYILIGYGQWTVEGSLAFFLLMNLLLFGALYLTLRIISRLGATPRKLHDWREHRGAKRARKALTQGLVELSEGNWKRAERDLVRFAGKSETPLLNYLAAARSAQQQDAHERRDHYLQLAHESMPEADVAVGLTQAELQLDHAQLEQALATLKHLREIAPRHTHVLKLLKELYQRLGDWREMGQLLPELKKRKVVEPDELQALELRVFQNQLTVAAQDENLTQLQTVWNRIPAAIRFSEEMVTTYVNHLMNRGEHNQVERVLHDAIDRNWSDDLVELYGRVPADDSARHLSMAEAWLKNRPRSPVLLLTLGQLCLGNKLWGKARTYLEASIGIEPSSAAYRALGALLEKMDEKEKALSCFKAGLELSSDHPAPMALPASLKLPAAKPDNAEAGSAETRPKLEVVNKQ</sequence>
<dbReference type="AlphaFoldDB" id="A0A2N6CUF6"/>
<evidence type="ECO:0000313" key="15">
    <source>
        <dbReference type="Proteomes" id="UP000235015"/>
    </source>
</evidence>
<evidence type="ECO:0000256" key="6">
    <source>
        <dbReference type="ARBA" id="ARBA00022692"/>
    </source>
</evidence>
<reference evidence="14 15" key="1">
    <citation type="submission" date="2017-11" db="EMBL/GenBank/DDBJ databases">
        <title>Genome-resolved metagenomics identifies genetic mobility, metabolic interactions, and unexpected diversity in perchlorate-reducing communities.</title>
        <authorList>
            <person name="Barnum T.P."/>
            <person name="Figueroa I.A."/>
            <person name="Carlstrom C.I."/>
            <person name="Lucas L.N."/>
            <person name="Engelbrektson A.L."/>
            <person name="Coates J.D."/>
        </authorList>
    </citation>
    <scope>NUCLEOTIDE SEQUENCE [LARGE SCALE GENOMIC DNA]</scope>
    <source>
        <strain evidence="14">BM301</strain>
    </source>
</reference>
<keyword evidence="7 12" id="KW-1133">Transmembrane helix</keyword>
<keyword evidence="10" id="KW-0802">TPR repeat</keyword>
<evidence type="ECO:0000256" key="1">
    <source>
        <dbReference type="ARBA" id="ARBA00002962"/>
    </source>
</evidence>
<evidence type="ECO:0000256" key="4">
    <source>
        <dbReference type="ARBA" id="ARBA00022475"/>
    </source>
</evidence>
<feature type="repeat" description="TPR" evidence="10">
    <location>
        <begin position="361"/>
        <end position="394"/>
    </location>
</feature>
<feature type="domain" description="HemY N-terminal" evidence="13">
    <location>
        <begin position="26"/>
        <end position="131"/>
    </location>
</feature>
<protein>
    <submittedName>
        <fullName evidence="14">Heme biosynthesis protein HemY</fullName>
    </submittedName>
</protein>
<dbReference type="Pfam" id="PF07219">
    <property type="entry name" value="HemY_N"/>
    <property type="match status" value="1"/>
</dbReference>
<evidence type="ECO:0000313" key="14">
    <source>
        <dbReference type="EMBL" id="PLX60797.1"/>
    </source>
</evidence>
<dbReference type="InterPro" id="IPR010817">
    <property type="entry name" value="HemY_N"/>
</dbReference>
<dbReference type="SUPFAM" id="SSF48452">
    <property type="entry name" value="TPR-like"/>
    <property type="match status" value="2"/>
</dbReference>
<name>A0A2N6CUF6_9GAMM</name>
<evidence type="ECO:0000256" key="8">
    <source>
        <dbReference type="ARBA" id="ARBA00023136"/>
    </source>
</evidence>
<comment type="pathway">
    <text evidence="3">Porphyrin-containing compound metabolism; protoheme biosynthesis.</text>
</comment>
<keyword evidence="4" id="KW-1003">Cell membrane</keyword>
<feature type="compositionally biased region" description="Low complexity" evidence="11">
    <location>
        <begin position="401"/>
        <end position="411"/>
    </location>
</feature>
<dbReference type="PROSITE" id="PS50005">
    <property type="entry name" value="TPR"/>
    <property type="match status" value="1"/>
</dbReference>
<comment type="caution">
    <text evidence="14">The sequence shown here is derived from an EMBL/GenBank/DDBJ whole genome shotgun (WGS) entry which is preliminary data.</text>
</comment>
<dbReference type="InterPro" id="IPR011990">
    <property type="entry name" value="TPR-like_helical_dom_sf"/>
</dbReference>
<comment type="subcellular location">
    <subcellularLocation>
        <location evidence="2">Cell inner membrane</location>
        <topology evidence="2">Multi-pass membrane protein</topology>
    </subcellularLocation>
</comment>
<organism evidence="14 15">
    <name type="scientific">Sedimenticola selenatireducens</name>
    <dbReference type="NCBI Taxonomy" id="191960"/>
    <lineage>
        <taxon>Bacteria</taxon>
        <taxon>Pseudomonadati</taxon>
        <taxon>Pseudomonadota</taxon>
        <taxon>Gammaproteobacteria</taxon>
        <taxon>Chromatiales</taxon>
        <taxon>Sedimenticolaceae</taxon>
        <taxon>Sedimenticola</taxon>
    </lineage>
</organism>
<proteinExistence type="predicted"/>
<dbReference type="Gene3D" id="1.25.40.10">
    <property type="entry name" value="Tetratricopeptide repeat domain"/>
    <property type="match status" value="2"/>
</dbReference>
<evidence type="ECO:0000259" key="13">
    <source>
        <dbReference type="Pfam" id="PF07219"/>
    </source>
</evidence>
<evidence type="ECO:0000256" key="9">
    <source>
        <dbReference type="ARBA" id="ARBA00023244"/>
    </source>
</evidence>
<dbReference type="SMART" id="SM00028">
    <property type="entry name" value="TPR"/>
    <property type="match status" value="2"/>
</dbReference>
<evidence type="ECO:0000256" key="12">
    <source>
        <dbReference type="SAM" id="Phobius"/>
    </source>
</evidence>
<keyword evidence="8 12" id="KW-0472">Membrane</keyword>
<dbReference type="GO" id="GO:0005886">
    <property type="term" value="C:plasma membrane"/>
    <property type="evidence" value="ECO:0007669"/>
    <property type="project" value="UniProtKB-SubCell"/>
</dbReference>
<dbReference type="EMBL" id="PKUN01000023">
    <property type="protein sequence ID" value="PLX60797.1"/>
    <property type="molecule type" value="Genomic_DNA"/>
</dbReference>
<evidence type="ECO:0000256" key="10">
    <source>
        <dbReference type="PROSITE-ProRule" id="PRU00339"/>
    </source>
</evidence>
<evidence type="ECO:0000256" key="7">
    <source>
        <dbReference type="ARBA" id="ARBA00022989"/>
    </source>
</evidence>
<dbReference type="GO" id="GO:0006779">
    <property type="term" value="P:porphyrin-containing compound biosynthetic process"/>
    <property type="evidence" value="ECO:0007669"/>
    <property type="project" value="UniProtKB-KW"/>
</dbReference>
<dbReference type="Proteomes" id="UP000235015">
    <property type="component" value="Unassembled WGS sequence"/>
</dbReference>
<dbReference type="RefSeq" id="WP_273440427.1">
    <property type="nucleotide sequence ID" value="NZ_PKUN01000023.1"/>
</dbReference>
<evidence type="ECO:0000256" key="5">
    <source>
        <dbReference type="ARBA" id="ARBA00022519"/>
    </source>
</evidence>
<evidence type="ECO:0000256" key="3">
    <source>
        <dbReference type="ARBA" id="ARBA00004744"/>
    </source>
</evidence>
<dbReference type="GO" id="GO:0042168">
    <property type="term" value="P:heme metabolic process"/>
    <property type="evidence" value="ECO:0007669"/>
    <property type="project" value="InterPro"/>
</dbReference>
<accession>A0A2N6CUF6</accession>
<evidence type="ECO:0000256" key="11">
    <source>
        <dbReference type="SAM" id="MobiDB-lite"/>
    </source>
</evidence>
<dbReference type="InterPro" id="IPR005254">
    <property type="entry name" value="Heme_biosyn_assoc_TPR_pro"/>
</dbReference>
<dbReference type="NCBIfam" id="TIGR00540">
    <property type="entry name" value="TPR_hemY_coli"/>
    <property type="match status" value="1"/>
</dbReference>
<dbReference type="UniPathway" id="UPA00252"/>
<feature type="transmembrane region" description="Helical" evidence="12">
    <location>
        <begin position="42"/>
        <end position="62"/>
    </location>
</feature>
<comment type="function">
    <text evidence="1">Involved in a late step of protoheme IX synthesis.</text>
</comment>
<keyword evidence="6 12" id="KW-0812">Transmembrane</keyword>
<gene>
    <name evidence="14" type="ORF">C0630_15330</name>
</gene>
<dbReference type="InterPro" id="IPR019734">
    <property type="entry name" value="TPR_rpt"/>
</dbReference>